<dbReference type="SUPFAM" id="SSF52540">
    <property type="entry name" value="P-loop containing nucleoside triphosphate hydrolases"/>
    <property type="match status" value="1"/>
</dbReference>
<dbReference type="GO" id="GO:0071218">
    <property type="term" value="P:cellular response to misfolded protein"/>
    <property type="evidence" value="ECO:0007669"/>
    <property type="project" value="TreeGrafter"/>
</dbReference>
<dbReference type="GO" id="GO:0005737">
    <property type="term" value="C:cytoplasm"/>
    <property type="evidence" value="ECO:0007669"/>
    <property type="project" value="UniProtKB-ARBA"/>
</dbReference>
<comment type="caution">
    <text evidence="2">The sequence shown here is derived from an EMBL/GenBank/DDBJ whole genome shotgun (WGS) entry which is preliminary data.</text>
</comment>
<evidence type="ECO:0000256" key="1">
    <source>
        <dbReference type="ARBA" id="ARBA00006235"/>
    </source>
</evidence>
<dbReference type="InterPro" id="IPR010448">
    <property type="entry name" value="Torsin"/>
</dbReference>
<dbReference type="Proteomes" id="UP000653454">
    <property type="component" value="Unassembled WGS sequence"/>
</dbReference>
<protein>
    <submittedName>
        <fullName evidence="2">(diamondback moth) hypothetical protein</fullName>
    </submittedName>
</protein>
<dbReference type="GO" id="GO:0016887">
    <property type="term" value="F:ATP hydrolysis activity"/>
    <property type="evidence" value="ECO:0007669"/>
    <property type="project" value="InterPro"/>
</dbReference>
<evidence type="ECO:0000313" key="2">
    <source>
        <dbReference type="EMBL" id="CAG9115895.1"/>
    </source>
</evidence>
<dbReference type="EMBL" id="CAJHNJ030000017">
    <property type="protein sequence ID" value="CAG9115895.1"/>
    <property type="molecule type" value="Genomic_DNA"/>
</dbReference>
<organism evidence="2 3">
    <name type="scientific">Plutella xylostella</name>
    <name type="common">Diamondback moth</name>
    <name type="synonym">Plutella maculipennis</name>
    <dbReference type="NCBI Taxonomy" id="51655"/>
    <lineage>
        <taxon>Eukaryota</taxon>
        <taxon>Metazoa</taxon>
        <taxon>Ecdysozoa</taxon>
        <taxon>Arthropoda</taxon>
        <taxon>Hexapoda</taxon>
        <taxon>Insecta</taxon>
        <taxon>Pterygota</taxon>
        <taxon>Neoptera</taxon>
        <taxon>Endopterygota</taxon>
        <taxon>Lepidoptera</taxon>
        <taxon>Glossata</taxon>
        <taxon>Ditrysia</taxon>
        <taxon>Yponomeutoidea</taxon>
        <taxon>Plutellidae</taxon>
        <taxon>Plutella</taxon>
    </lineage>
</organism>
<evidence type="ECO:0000313" key="3">
    <source>
        <dbReference type="Proteomes" id="UP000653454"/>
    </source>
</evidence>
<dbReference type="PANTHER" id="PTHR10760:SF2">
    <property type="entry name" value="LD13476P-RELATED"/>
    <property type="match status" value="1"/>
</dbReference>
<proteinExistence type="inferred from homology"/>
<name>A0A8S4EJS4_PLUXY</name>
<dbReference type="Gene3D" id="3.40.50.300">
    <property type="entry name" value="P-loop containing nucleotide triphosphate hydrolases"/>
    <property type="match status" value="1"/>
</dbReference>
<dbReference type="GO" id="GO:0012505">
    <property type="term" value="C:endomembrane system"/>
    <property type="evidence" value="ECO:0007669"/>
    <property type="project" value="UniProtKB-ARBA"/>
</dbReference>
<keyword evidence="3" id="KW-1185">Reference proteome</keyword>
<sequence length="432" mass="48556">MNISDVSCESMEVDKSSNSVKSANDSISDFFNKVNLKSEAIPEKSIFGGNYSGSSDGNIILKNRITTHIIKTPSYEESGIKTAIHTPEGKITRIKTRKSWGWDRPSLGNKNTPFGNSVTTSSPIQDNLSLIKVSPKIIPEKAKEKTYYNLEKINTAYKPLQKSSLSSNEGTINTTIIKLNHKKFDYRQALIQTSSVALCLAIVIYFMFNVKCLEHVEISKLHETLKENIFGQNVAISEIVSAMDMQSTSKVLFLYGGTGVGKTYTVSLMMNDLWDYSNVYHYTMPSFREKFTSDGLVGLILCKSNIFIVDGLTSQDLDVHTQVQAVIKKSTDLKHTITVILIYNCDTVNSNFVRDCDSIFVDTLKHSFNELNVLKQFIKFEPLKEEHLRKCIQAEIGSEISEVRMQEYLKNFDVTADGCKGVPSKVKFLNMM</sequence>
<comment type="similarity">
    <text evidence="1">Belongs to the ClpA/ClpB family. Torsin subfamily.</text>
</comment>
<dbReference type="PANTHER" id="PTHR10760">
    <property type="entry name" value="TORSIN"/>
    <property type="match status" value="1"/>
</dbReference>
<reference evidence="2" key="1">
    <citation type="submission" date="2020-11" db="EMBL/GenBank/DDBJ databases">
        <authorList>
            <person name="Whiteford S."/>
        </authorList>
    </citation>
    <scope>NUCLEOTIDE SEQUENCE</scope>
</reference>
<dbReference type="InterPro" id="IPR027417">
    <property type="entry name" value="P-loop_NTPase"/>
</dbReference>
<accession>A0A8S4EJS4</accession>
<dbReference type="AlphaFoldDB" id="A0A8S4EJS4"/>
<gene>
    <name evidence="2" type="ORF">PLXY2_LOCUS5809</name>
</gene>
<dbReference type="GO" id="GO:0005524">
    <property type="term" value="F:ATP binding"/>
    <property type="evidence" value="ECO:0007669"/>
    <property type="project" value="InterPro"/>
</dbReference>